<dbReference type="KEGG" id="elq:Ga0102493_11493"/>
<dbReference type="Proteomes" id="UP000027866">
    <property type="component" value="Unassembled WGS sequence"/>
</dbReference>
<name>A0A074M3Y4_9SPHN</name>
<gene>
    <name evidence="2" type="ORF">EH32_04225</name>
</gene>
<dbReference type="PATRIC" id="fig|39960.10.peg.2742"/>
<evidence type="ECO:0000313" key="2">
    <source>
        <dbReference type="EMBL" id="KEO89341.1"/>
    </source>
</evidence>
<evidence type="ECO:0000256" key="1">
    <source>
        <dbReference type="SAM" id="MobiDB-lite"/>
    </source>
</evidence>
<protein>
    <submittedName>
        <fullName evidence="2">Uncharacterized protein</fullName>
    </submittedName>
</protein>
<evidence type="ECO:0000313" key="3">
    <source>
        <dbReference type="Proteomes" id="UP000027866"/>
    </source>
</evidence>
<feature type="region of interest" description="Disordered" evidence="1">
    <location>
        <begin position="1"/>
        <end position="39"/>
    </location>
</feature>
<organism evidence="2 3">
    <name type="scientific">Erythrobacter litoralis</name>
    <dbReference type="NCBI Taxonomy" id="39960"/>
    <lineage>
        <taxon>Bacteria</taxon>
        <taxon>Pseudomonadati</taxon>
        <taxon>Pseudomonadota</taxon>
        <taxon>Alphaproteobacteria</taxon>
        <taxon>Sphingomonadales</taxon>
        <taxon>Erythrobacteraceae</taxon>
        <taxon>Erythrobacter/Porphyrobacter group</taxon>
        <taxon>Erythrobacter</taxon>
    </lineage>
</organism>
<proteinExistence type="predicted"/>
<accession>A0A074M3Y4</accession>
<comment type="caution">
    <text evidence="2">The sequence shown here is derived from an EMBL/GenBank/DDBJ whole genome shotgun (WGS) entry which is preliminary data.</text>
</comment>
<keyword evidence="3" id="KW-1185">Reference proteome</keyword>
<dbReference type="EMBL" id="JMIX01000015">
    <property type="protein sequence ID" value="KEO89341.1"/>
    <property type="molecule type" value="Genomic_DNA"/>
</dbReference>
<dbReference type="AlphaFoldDB" id="A0A074M3Y4"/>
<reference evidence="2 3" key="1">
    <citation type="submission" date="2014-04" db="EMBL/GenBank/DDBJ databases">
        <title>A comprehensive comparison of genomes of Erythrobacter spp. Strains.</title>
        <authorList>
            <person name="Zheng Q."/>
        </authorList>
    </citation>
    <scope>NUCLEOTIDE SEQUENCE [LARGE SCALE GENOMIC DNA]</scope>
    <source>
        <strain evidence="2 3">DSM 8509</strain>
    </source>
</reference>
<sequence length="133" mass="14779">MQSGSRTDPPLARRSAAHSGFTADCKRAGRASNGAGEPGLAQAALRKARNRLASLERRLARELGEVRIELHARESDPGPWIEQFLDLERAGWKGRGGSALACERSNADLFRKTVCKAGWRIWRALRRAGRCWR</sequence>